<sequence>MGNTWIIGVLGDLRAFAALNGMERLSSELEKVADIAQAEIASADGAAQAVPVLNGKSAGTVSWTAGASQQP</sequence>
<keyword evidence="2" id="KW-1185">Reference proteome</keyword>
<comment type="caution">
    <text evidence="1">The sequence shown here is derived from an EMBL/GenBank/DDBJ whole genome shotgun (WGS) entry which is preliminary data.</text>
</comment>
<dbReference type="RefSeq" id="WP_167637507.1">
    <property type="nucleotide sequence ID" value="NZ_JAATOP010000003.1"/>
</dbReference>
<protein>
    <submittedName>
        <fullName evidence="1">Uncharacterized protein</fullName>
    </submittedName>
</protein>
<evidence type="ECO:0000313" key="2">
    <source>
        <dbReference type="Proteomes" id="UP000709466"/>
    </source>
</evidence>
<name>A0ABX0VWR0_9RHOB</name>
<organism evidence="1 2">
    <name type="scientific">Marivivens donghaensis</name>
    <dbReference type="NCBI Taxonomy" id="1699413"/>
    <lineage>
        <taxon>Bacteria</taxon>
        <taxon>Pseudomonadati</taxon>
        <taxon>Pseudomonadota</taxon>
        <taxon>Alphaproteobacteria</taxon>
        <taxon>Rhodobacterales</taxon>
        <taxon>Paracoccaceae</taxon>
        <taxon>Marivivens group</taxon>
        <taxon>Marivivens</taxon>
    </lineage>
</organism>
<gene>
    <name evidence="1" type="ORF">HCZ30_06705</name>
</gene>
<proteinExistence type="predicted"/>
<dbReference type="EMBL" id="JAATOP010000003">
    <property type="protein sequence ID" value="NIY72123.1"/>
    <property type="molecule type" value="Genomic_DNA"/>
</dbReference>
<dbReference type="Proteomes" id="UP000709466">
    <property type="component" value="Unassembled WGS sequence"/>
</dbReference>
<reference evidence="1 2" key="1">
    <citation type="submission" date="2020-03" db="EMBL/GenBank/DDBJ databases">
        <title>Bacterial isolates of synthetic phycosphere.</title>
        <authorList>
            <person name="Fu H."/>
            <person name="Moran M.A."/>
        </authorList>
    </citation>
    <scope>NUCLEOTIDE SEQUENCE [LARGE SCALE GENOMIC DNA]</scope>
    <source>
        <strain evidence="1 2">HF1</strain>
    </source>
</reference>
<evidence type="ECO:0000313" key="1">
    <source>
        <dbReference type="EMBL" id="NIY72123.1"/>
    </source>
</evidence>
<accession>A0ABX0VWR0</accession>